<reference evidence="3 4" key="1">
    <citation type="submission" date="2020-07" db="EMBL/GenBank/DDBJ databases">
        <title>Genomic Encyclopedia of Type Strains, Phase IV (KMG-IV): sequencing the most valuable type-strain genomes for metagenomic binning, comparative biology and taxonomic classification.</title>
        <authorList>
            <person name="Goeker M."/>
        </authorList>
    </citation>
    <scope>NUCLEOTIDE SEQUENCE [LARGE SCALE GENOMIC DNA]</scope>
    <source>
        <strain evidence="3 4">DSM 45533</strain>
    </source>
</reference>
<dbReference type="Gene3D" id="3.40.50.2300">
    <property type="match status" value="1"/>
</dbReference>
<dbReference type="PANTHER" id="PTHR45566">
    <property type="entry name" value="HTH-TYPE TRANSCRIPTIONAL REGULATOR YHJB-RELATED"/>
    <property type="match status" value="1"/>
</dbReference>
<protein>
    <submittedName>
        <fullName evidence="3">DNA-binding NarL/FixJ family response regulator</fullName>
    </submittedName>
</protein>
<evidence type="ECO:0000256" key="1">
    <source>
        <dbReference type="PROSITE-ProRule" id="PRU00169"/>
    </source>
</evidence>
<comment type="caution">
    <text evidence="3">The sequence shown here is derived from an EMBL/GenBank/DDBJ whole genome shotgun (WGS) entry which is preliminary data.</text>
</comment>
<dbReference type="PROSITE" id="PS50110">
    <property type="entry name" value="RESPONSE_REGULATORY"/>
    <property type="match status" value="1"/>
</dbReference>
<feature type="domain" description="Response regulatory" evidence="2">
    <location>
        <begin position="3"/>
        <end position="115"/>
    </location>
</feature>
<proteinExistence type="predicted"/>
<feature type="modified residue" description="4-aspartylphosphate" evidence="1">
    <location>
        <position position="54"/>
    </location>
</feature>
<dbReference type="Pfam" id="PF00072">
    <property type="entry name" value="Response_reg"/>
    <property type="match status" value="1"/>
</dbReference>
<dbReference type="PANTHER" id="PTHR45566:SF2">
    <property type="entry name" value="NARL SUBFAMILY"/>
    <property type="match status" value="1"/>
</dbReference>
<dbReference type="SMART" id="SM00448">
    <property type="entry name" value="REC"/>
    <property type="match status" value="1"/>
</dbReference>
<dbReference type="InterPro" id="IPR058245">
    <property type="entry name" value="NreC/VraR/RcsB-like_REC"/>
</dbReference>
<evidence type="ECO:0000313" key="4">
    <source>
        <dbReference type="Proteomes" id="UP000530928"/>
    </source>
</evidence>
<evidence type="ECO:0000259" key="2">
    <source>
        <dbReference type="PROSITE" id="PS50110"/>
    </source>
</evidence>
<dbReference type="SUPFAM" id="SSF52172">
    <property type="entry name" value="CheY-like"/>
    <property type="match status" value="1"/>
</dbReference>
<dbReference type="InterPro" id="IPR051015">
    <property type="entry name" value="EvgA-like"/>
</dbReference>
<keyword evidence="1" id="KW-0597">Phosphoprotein</keyword>
<name>A0A7W0CEN3_9ACTN</name>
<organism evidence="3 4">
    <name type="scientific">Nonomuraea soli</name>
    <dbReference type="NCBI Taxonomy" id="1032476"/>
    <lineage>
        <taxon>Bacteria</taxon>
        <taxon>Bacillati</taxon>
        <taxon>Actinomycetota</taxon>
        <taxon>Actinomycetes</taxon>
        <taxon>Streptosporangiales</taxon>
        <taxon>Streptosporangiaceae</taxon>
        <taxon>Nonomuraea</taxon>
    </lineage>
</organism>
<evidence type="ECO:0000313" key="3">
    <source>
        <dbReference type="EMBL" id="MBA2889785.1"/>
    </source>
</evidence>
<dbReference type="InterPro" id="IPR011006">
    <property type="entry name" value="CheY-like_superfamily"/>
</dbReference>
<sequence>MATVLIVDDQRPFRSVARALVGALPGWRVLGEAETGHDAVTQALAVRPAVVLMDIHLPDISGIEATRLILAAAPATKVVLVSSYAVDDLPPGALTCGAVRYIRKDELSTAQLRAL</sequence>
<gene>
    <name evidence="3" type="ORF">HNR30_001120</name>
</gene>
<dbReference type="InterPro" id="IPR001789">
    <property type="entry name" value="Sig_transdc_resp-reg_receiver"/>
</dbReference>
<dbReference type="CDD" id="cd17535">
    <property type="entry name" value="REC_NarL-like"/>
    <property type="match status" value="1"/>
</dbReference>
<dbReference type="AlphaFoldDB" id="A0A7W0CEN3"/>
<accession>A0A7W0CEN3</accession>
<dbReference type="GO" id="GO:0003677">
    <property type="term" value="F:DNA binding"/>
    <property type="evidence" value="ECO:0007669"/>
    <property type="project" value="UniProtKB-KW"/>
</dbReference>
<keyword evidence="4" id="KW-1185">Reference proteome</keyword>
<dbReference type="EMBL" id="JACDUR010000001">
    <property type="protein sequence ID" value="MBA2889785.1"/>
    <property type="molecule type" value="Genomic_DNA"/>
</dbReference>
<dbReference type="RefSeq" id="WP_181608538.1">
    <property type="nucleotide sequence ID" value="NZ_JACDUR010000001.1"/>
</dbReference>
<dbReference type="GO" id="GO:0000160">
    <property type="term" value="P:phosphorelay signal transduction system"/>
    <property type="evidence" value="ECO:0007669"/>
    <property type="project" value="InterPro"/>
</dbReference>
<keyword evidence="3" id="KW-0238">DNA-binding</keyword>
<dbReference type="Proteomes" id="UP000530928">
    <property type="component" value="Unassembled WGS sequence"/>
</dbReference>